<comment type="caution">
    <text evidence="1">The sequence shown here is derived from an EMBL/GenBank/DDBJ whole genome shotgun (WGS) entry which is preliminary data.</text>
</comment>
<dbReference type="Proteomes" id="UP000181992">
    <property type="component" value="Unassembled WGS sequence"/>
</dbReference>
<organism evidence="1 2">
    <name type="scientific">Candidatus Nomurabacteria bacterium CG1_02_43_90</name>
    <dbReference type="NCBI Taxonomy" id="1805281"/>
    <lineage>
        <taxon>Bacteria</taxon>
        <taxon>Candidatus Nomuraibacteriota</taxon>
    </lineage>
</organism>
<accession>A0A1J4V6G1</accession>
<evidence type="ECO:0000313" key="1">
    <source>
        <dbReference type="EMBL" id="OIO30873.1"/>
    </source>
</evidence>
<protein>
    <recommendedName>
        <fullName evidence="3">Chorismate mutase domain-containing protein</fullName>
    </recommendedName>
</protein>
<evidence type="ECO:0000313" key="2">
    <source>
        <dbReference type="Proteomes" id="UP000181992"/>
    </source>
</evidence>
<dbReference type="AlphaFoldDB" id="A0A1J4V6G1"/>
<proteinExistence type="predicted"/>
<sequence length="73" mass="8491">MSIMDDIRKGQIALLLIRYQFREKGVRLTPNFRREVGNEAKAIGVPIEEAMKFVELLVRELVEETFAKPDKRS</sequence>
<gene>
    <name evidence="1" type="ORF">AUJ77_01450</name>
</gene>
<reference evidence="1 2" key="1">
    <citation type="journal article" date="2016" name="Environ. Microbiol.">
        <title>Genomic resolution of a cold subsurface aquifer community provides metabolic insights for novel microbes adapted to high CO concentrations.</title>
        <authorList>
            <person name="Probst A.J."/>
            <person name="Castelle C.J."/>
            <person name="Singh A."/>
            <person name="Brown C.T."/>
            <person name="Anantharaman K."/>
            <person name="Sharon I."/>
            <person name="Hug L.A."/>
            <person name="Burstein D."/>
            <person name="Emerson J.B."/>
            <person name="Thomas B.C."/>
            <person name="Banfield J.F."/>
        </authorList>
    </citation>
    <scope>NUCLEOTIDE SEQUENCE [LARGE SCALE GENOMIC DNA]</scope>
    <source>
        <strain evidence="1">CG1_02_43_90</strain>
    </source>
</reference>
<dbReference type="EMBL" id="MNVN01000011">
    <property type="protein sequence ID" value="OIO30873.1"/>
    <property type="molecule type" value="Genomic_DNA"/>
</dbReference>
<evidence type="ECO:0008006" key="3">
    <source>
        <dbReference type="Google" id="ProtNLM"/>
    </source>
</evidence>
<name>A0A1J4V6G1_9BACT</name>